<dbReference type="GO" id="GO:0000162">
    <property type="term" value="P:L-tryptophan biosynthetic process"/>
    <property type="evidence" value="ECO:0007669"/>
    <property type="project" value="TreeGrafter"/>
</dbReference>
<dbReference type="GO" id="GO:0000105">
    <property type="term" value="P:L-histidine biosynthetic process"/>
    <property type="evidence" value="ECO:0007669"/>
    <property type="project" value="UniProtKB-KW"/>
</dbReference>
<dbReference type="SMR" id="A0A1J6J9E9"/>
<sequence>MDLERLKELSRVVGKQRLVLDLSCRKKEGEYVIATDRWQKFSDVHLDQKLLDFLAQYADEFLVHGVDVEGKKLGIDEELVALLGKYSPIPVTYAGGVTIMDDLEKINVAGMGRVDVTVGSALNIFGGNLSYKDVVAWHSQQYQLAKAS</sequence>
<dbReference type="SUPFAM" id="SSF51366">
    <property type="entry name" value="Ribulose-phoshate binding barrel"/>
    <property type="match status" value="1"/>
</dbReference>
<dbReference type="PANTHER" id="PTHR43090">
    <property type="entry name" value="1-(5-PHOSPHORIBOSYL)-5-[(5-PHOSPHORIBOSYLAMINO)METHYLIDENEAMINO] IMIDAZOLE-4-CARBOXAMIDE ISOMERASE"/>
    <property type="match status" value="1"/>
</dbReference>
<accession>A0A1J6J9E9</accession>
<evidence type="ECO:0000256" key="2">
    <source>
        <dbReference type="RuleBase" id="RU003657"/>
    </source>
</evidence>
<evidence type="ECO:0000313" key="4">
    <source>
        <dbReference type="Proteomes" id="UP000187609"/>
    </source>
</evidence>
<dbReference type="InterPro" id="IPR011060">
    <property type="entry name" value="RibuloseP-bd_barrel"/>
</dbReference>
<dbReference type="InterPro" id="IPR006062">
    <property type="entry name" value="His_biosynth"/>
</dbReference>
<dbReference type="Gramene" id="OIT03849">
    <property type="protein sequence ID" value="OIT03849"/>
    <property type="gene ID" value="A4A49_10697"/>
</dbReference>
<dbReference type="EMBL" id="MJEQ01037187">
    <property type="protein sequence ID" value="OIT03849.1"/>
    <property type="molecule type" value="Genomic_DNA"/>
</dbReference>
<evidence type="ECO:0000313" key="3">
    <source>
        <dbReference type="EMBL" id="OIT03849.1"/>
    </source>
</evidence>
<keyword evidence="4" id="KW-1185">Reference proteome</keyword>
<dbReference type="InterPro" id="IPR013785">
    <property type="entry name" value="Aldolase_TIM"/>
</dbReference>
<protein>
    <submittedName>
        <fullName evidence="3">HISN3</fullName>
    </submittedName>
</protein>
<dbReference type="Pfam" id="PF00977">
    <property type="entry name" value="His_biosynth"/>
    <property type="match status" value="1"/>
</dbReference>
<keyword evidence="2" id="KW-0028">Amino-acid biosynthesis</keyword>
<dbReference type="PANTHER" id="PTHR43090:SF2">
    <property type="entry name" value="1-(5-PHOSPHORIBOSYL)-5-[(5-PHOSPHORIBOSYLAMINO)METHYLIDENEAMINO] IMIDAZOLE-4-CARBOXAMIDE ISOMERASE"/>
    <property type="match status" value="1"/>
</dbReference>
<comment type="caution">
    <text evidence="3">The sequence shown here is derived from an EMBL/GenBank/DDBJ whole genome shotgun (WGS) entry which is preliminary data.</text>
</comment>
<dbReference type="OrthoDB" id="446074at2759"/>
<comment type="similarity">
    <text evidence="1 2">Belongs to the HisA/HisF family.</text>
</comment>
<organism evidence="3 4">
    <name type="scientific">Nicotiana attenuata</name>
    <name type="common">Coyote tobacco</name>
    <dbReference type="NCBI Taxonomy" id="49451"/>
    <lineage>
        <taxon>Eukaryota</taxon>
        <taxon>Viridiplantae</taxon>
        <taxon>Streptophyta</taxon>
        <taxon>Embryophyta</taxon>
        <taxon>Tracheophyta</taxon>
        <taxon>Spermatophyta</taxon>
        <taxon>Magnoliopsida</taxon>
        <taxon>eudicotyledons</taxon>
        <taxon>Gunneridae</taxon>
        <taxon>Pentapetalae</taxon>
        <taxon>asterids</taxon>
        <taxon>lamiids</taxon>
        <taxon>Solanales</taxon>
        <taxon>Solanaceae</taxon>
        <taxon>Nicotianoideae</taxon>
        <taxon>Nicotianeae</taxon>
        <taxon>Nicotiana</taxon>
    </lineage>
</organism>
<dbReference type="GO" id="GO:0005737">
    <property type="term" value="C:cytoplasm"/>
    <property type="evidence" value="ECO:0007669"/>
    <property type="project" value="TreeGrafter"/>
</dbReference>
<name>A0A1J6J9E9_NICAT</name>
<dbReference type="InterPro" id="IPR044524">
    <property type="entry name" value="Isoase_HisA-like"/>
</dbReference>
<dbReference type="STRING" id="49451.A0A1J6J9E9"/>
<dbReference type="Gene3D" id="3.20.20.70">
    <property type="entry name" value="Aldolase class I"/>
    <property type="match status" value="1"/>
</dbReference>
<evidence type="ECO:0000256" key="1">
    <source>
        <dbReference type="ARBA" id="ARBA00009667"/>
    </source>
</evidence>
<dbReference type="AlphaFoldDB" id="A0A1J6J9E9"/>
<dbReference type="OMA" id="TRETIQM"/>
<dbReference type="GO" id="GO:0003949">
    <property type="term" value="F:1-(5-phosphoribosyl)-5-[(5-phosphoribosylamino)methylideneamino]imidazole-4-carboxamide isomerase activity"/>
    <property type="evidence" value="ECO:0007669"/>
    <property type="project" value="InterPro"/>
</dbReference>
<proteinExistence type="inferred from homology"/>
<dbReference type="Proteomes" id="UP000187609">
    <property type="component" value="Unassembled WGS sequence"/>
</dbReference>
<gene>
    <name evidence="3" type="primary">HISN3_0</name>
    <name evidence="3" type="ORF">A4A49_10697</name>
</gene>
<reference evidence="3" key="1">
    <citation type="submission" date="2016-11" db="EMBL/GenBank/DDBJ databases">
        <title>The genome of Nicotiana attenuata.</title>
        <authorList>
            <person name="Xu S."/>
            <person name="Brockmoeller T."/>
            <person name="Gaquerel E."/>
            <person name="Navarro A."/>
            <person name="Kuhl H."/>
            <person name="Gase K."/>
            <person name="Ling Z."/>
            <person name="Zhou W."/>
            <person name="Kreitzer C."/>
            <person name="Stanke M."/>
            <person name="Tang H."/>
            <person name="Lyons E."/>
            <person name="Pandey P."/>
            <person name="Pandey S.P."/>
            <person name="Timmermann B."/>
            <person name="Baldwin I.T."/>
        </authorList>
    </citation>
    <scope>NUCLEOTIDE SEQUENCE [LARGE SCALE GENOMIC DNA]</scope>
    <source>
        <strain evidence="3">UT</strain>
    </source>
</reference>
<dbReference type="GeneID" id="109225862"/>
<keyword evidence="2" id="KW-0368">Histidine biosynthesis</keyword>